<organism evidence="1 2">
    <name type="scientific">Xenopus laevis</name>
    <name type="common">African clawed frog</name>
    <dbReference type="NCBI Taxonomy" id="8355"/>
    <lineage>
        <taxon>Eukaryota</taxon>
        <taxon>Metazoa</taxon>
        <taxon>Chordata</taxon>
        <taxon>Craniata</taxon>
        <taxon>Vertebrata</taxon>
        <taxon>Euteleostomi</taxon>
        <taxon>Amphibia</taxon>
        <taxon>Batrachia</taxon>
        <taxon>Anura</taxon>
        <taxon>Pipoidea</taxon>
        <taxon>Pipidae</taxon>
        <taxon>Xenopodinae</taxon>
        <taxon>Xenopus</taxon>
        <taxon>Xenopus</taxon>
    </lineage>
</organism>
<dbReference type="EMBL" id="CM004476">
    <property type="protein sequence ID" value="OCT76546.1"/>
    <property type="molecule type" value="Genomic_DNA"/>
</dbReference>
<evidence type="ECO:0000313" key="2">
    <source>
        <dbReference type="Proteomes" id="UP000694892"/>
    </source>
</evidence>
<evidence type="ECO:0000313" key="1">
    <source>
        <dbReference type="EMBL" id="OCT76546.1"/>
    </source>
</evidence>
<accession>A0A974HGB9</accession>
<proteinExistence type="predicted"/>
<dbReference type="AlphaFoldDB" id="A0A974HGB9"/>
<sequence>MYFLLFDMFGHLTRFMPLSGTSSELWEVTTHSTNFPWDVILGNGVRAHNPVRCMQNRALEKVGELLELSQIDPRTPLWGNAKFQHMAHITPPTCWLSKGIESIADVWENDAPIPFENLKSEFDLPNGQWLTYQQVQSALIRQSRSKRIHLSVSLLMVSLQKPNQKGTLSGIYKKIHIALNKNTPIQNKEL</sequence>
<reference evidence="2" key="1">
    <citation type="journal article" date="2016" name="Nature">
        <title>Genome evolution in the allotetraploid frog Xenopus laevis.</title>
        <authorList>
            <person name="Session A.M."/>
            <person name="Uno Y."/>
            <person name="Kwon T."/>
            <person name="Chapman J.A."/>
            <person name="Toyoda A."/>
            <person name="Takahashi S."/>
            <person name="Fukui A."/>
            <person name="Hikosaka A."/>
            <person name="Suzuki A."/>
            <person name="Kondo M."/>
            <person name="van Heeringen S.J."/>
            <person name="Quigley I."/>
            <person name="Heinz S."/>
            <person name="Ogino H."/>
            <person name="Ochi H."/>
            <person name="Hellsten U."/>
            <person name="Lyons J.B."/>
            <person name="Simakov O."/>
            <person name="Putnam N."/>
            <person name="Stites J."/>
            <person name="Kuroki Y."/>
            <person name="Tanaka T."/>
            <person name="Michiue T."/>
            <person name="Watanabe M."/>
            <person name="Bogdanovic O."/>
            <person name="Lister R."/>
            <person name="Georgiou G."/>
            <person name="Paranjpe S.S."/>
            <person name="van Kruijsbergen I."/>
            <person name="Shu S."/>
            <person name="Carlson J."/>
            <person name="Kinoshita T."/>
            <person name="Ohta Y."/>
            <person name="Mawaribuchi S."/>
            <person name="Jenkins J."/>
            <person name="Grimwood J."/>
            <person name="Schmutz J."/>
            <person name="Mitros T."/>
            <person name="Mozaffari S.V."/>
            <person name="Suzuki Y."/>
            <person name="Haramoto Y."/>
            <person name="Yamamoto T.S."/>
            <person name="Takagi C."/>
            <person name="Heald R."/>
            <person name="Miller K."/>
            <person name="Haudenschild C."/>
            <person name="Kitzman J."/>
            <person name="Nakayama T."/>
            <person name="Izutsu Y."/>
            <person name="Robert J."/>
            <person name="Fortriede J."/>
            <person name="Burns K."/>
            <person name="Lotay V."/>
            <person name="Karimi K."/>
            <person name="Yasuoka Y."/>
            <person name="Dichmann D.S."/>
            <person name="Flajnik M.F."/>
            <person name="Houston D.W."/>
            <person name="Shendure J."/>
            <person name="DuPasquier L."/>
            <person name="Vize P.D."/>
            <person name="Zorn A.M."/>
            <person name="Ito M."/>
            <person name="Marcotte E.M."/>
            <person name="Wallingford J.B."/>
            <person name="Ito Y."/>
            <person name="Asashima M."/>
            <person name="Ueno N."/>
            <person name="Matsuda Y."/>
            <person name="Veenstra G.J."/>
            <person name="Fujiyama A."/>
            <person name="Harland R.M."/>
            <person name="Taira M."/>
            <person name="Rokhsar D.S."/>
        </authorList>
    </citation>
    <scope>NUCLEOTIDE SEQUENCE [LARGE SCALE GENOMIC DNA]</scope>
    <source>
        <strain evidence="2">J</strain>
    </source>
</reference>
<gene>
    <name evidence="1" type="ORF">XELAEV_18031749mg</name>
</gene>
<dbReference type="Proteomes" id="UP000694892">
    <property type="component" value="Chromosome 6L"/>
</dbReference>
<protein>
    <submittedName>
        <fullName evidence="1">Uncharacterized protein</fullName>
    </submittedName>
</protein>
<name>A0A974HGB9_XENLA</name>